<dbReference type="GeneID" id="65081939"/>
<dbReference type="EMBL" id="FCQH01000010">
    <property type="protein sequence ID" value="CVL00014.1"/>
    <property type="molecule type" value="Genomic_DNA"/>
</dbReference>
<dbReference type="RefSeq" id="XP_041686156.1">
    <property type="nucleotide sequence ID" value="XM_041820258.1"/>
</dbReference>
<evidence type="ECO:0000313" key="2">
    <source>
        <dbReference type="Proteomes" id="UP000184255"/>
    </source>
</evidence>
<proteinExistence type="predicted"/>
<comment type="caution">
    <text evidence="1">The sequence shown here is derived from an EMBL/GenBank/DDBJ whole genome shotgun (WGS) entry which is preliminary data.</text>
</comment>
<protein>
    <submittedName>
        <fullName evidence="1">Uncharacterized protein</fullName>
    </submittedName>
</protein>
<accession>A0A1L7TN60</accession>
<gene>
    <name evidence="1" type="ORF">FMAN_02668</name>
</gene>
<reference evidence="2" key="1">
    <citation type="journal article" date="2016" name="Genome Biol. Evol.">
        <title>Comparative 'omics' of the Fusarium fujikuroi species complex highlights differences in genetic potential and metabolite synthesis.</title>
        <authorList>
            <person name="Niehaus E.-M."/>
            <person name="Muensterkoetter M."/>
            <person name="Proctor R.H."/>
            <person name="Brown D.W."/>
            <person name="Sharon A."/>
            <person name="Idan Y."/>
            <person name="Oren-Young L."/>
            <person name="Sieber C.M."/>
            <person name="Novak O."/>
            <person name="Pencik A."/>
            <person name="Tarkowska D."/>
            <person name="Hromadova K."/>
            <person name="Freeman S."/>
            <person name="Maymon M."/>
            <person name="Elazar M."/>
            <person name="Youssef S.A."/>
            <person name="El-Shabrawy E.S.M."/>
            <person name="Shalaby A.B.A."/>
            <person name="Houterman P."/>
            <person name="Brock N.L."/>
            <person name="Burkhardt I."/>
            <person name="Tsavkelova E.A."/>
            <person name="Dickschat J.S."/>
            <person name="Galuszka P."/>
            <person name="Gueldener U."/>
            <person name="Tudzynski B."/>
        </authorList>
    </citation>
    <scope>NUCLEOTIDE SEQUENCE [LARGE SCALE GENOMIC DNA]</scope>
    <source>
        <strain evidence="2">MRC7560</strain>
    </source>
</reference>
<name>A0A1L7TN60_FUSMA</name>
<keyword evidence="2" id="KW-1185">Reference proteome</keyword>
<evidence type="ECO:0000313" key="1">
    <source>
        <dbReference type="EMBL" id="CVL00014.1"/>
    </source>
</evidence>
<dbReference type="AlphaFoldDB" id="A0A1L7TN60"/>
<dbReference type="Proteomes" id="UP000184255">
    <property type="component" value="Unassembled WGS sequence"/>
</dbReference>
<sequence>MDILGVTVERWDAIRDVFTAITQFGSHSEERLFTFLSQFVKVSVKGLFDSFVRLLTIILTRLLDRSPILTYELGFQLLAH</sequence>
<dbReference type="VEuPathDB" id="FungiDB:FMAN_02668"/>
<organism evidence="1 2">
    <name type="scientific">Fusarium mangiferae</name>
    <name type="common">Mango malformation disease fungus</name>
    <dbReference type="NCBI Taxonomy" id="192010"/>
    <lineage>
        <taxon>Eukaryota</taxon>
        <taxon>Fungi</taxon>
        <taxon>Dikarya</taxon>
        <taxon>Ascomycota</taxon>
        <taxon>Pezizomycotina</taxon>
        <taxon>Sordariomycetes</taxon>
        <taxon>Hypocreomycetidae</taxon>
        <taxon>Hypocreales</taxon>
        <taxon>Nectriaceae</taxon>
        <taxon>Fusarium</taxon>
        <taxon>Fusarium fujikuroi species complex</taxon>
    </lineage>
</organism>